<reference evidence="1 2" key="1">
    <citation type="journal article" date="2017" name="Gigascience">
        <title>Genome sequence of the small brown planthopper, Laodelphax striatellus.</title>
        <authorList>
            <person name="Zhu J."/>
            <person name="Jiang F."/>
            <person name="Wang X."/>
            <person name="Yang P."/>
            <person name="Bao Y."/>
            <person name="Zhao W."/>
            <person name="Wang W."/>
            <person name="Lu H."/>
            <person name="Wang Q."/>
            <person name="Cui N."/>
            <person name="Li J."/>
            <person name="Chen X."/>
            <person name="Luo L."/>
            <person name="Yu J."/>
            <person name="Kang L."/>
            <person name="Cui F."/>
        </authorList>
    </citation>
    <scope>NUCLEOTIDE SEQUENCE [LARGE SCALE GENOMIC DNA]</scope>
    <source>
        <strain evidence="1">Lst14</strain>
    </source>
</reference>
<accession>A0A482WGC8</accession>
<gene>
    <name evidence="1" type="ORF">LSTR_LSTR011036</name>
</gene>
<proteinExistence type="predicted"/>
<dbReference type="AlphaFoldDB" id="A0A482WGC8"/>
<dbReference type="Proteomes" id="UP000291343">
    <property type="component" value="Unassembled WGS sequence"/>
</dbReference>
<evidence type="ECO:0000313" key="2">
    <source>
        <dbReference type="Proteomes" id="UP000291343"/>
    </source>
</evidence>
<organism evidence="1 2">
    <name type="scientific">Laodelphax striatellus</name>
    <name type="common">Small brown planthopper</name>
    <name type="synonym">Delphax striatella</name>
    <dbReference type="NCBI Taxonomy" id="195883"/>
    <lineage>
        <taxon>Eukaryota</taxon>
        <taxon>Metazoa</taxon>
        <taxon>Ecdysozoa</taxon>
        <taxon>Arthropoda</taxon>
        <taxon>Hexapoda</taxon>
        <taxon>Insecta</taxon>
        <taxon>Pterygota</taxon>
        <taxon>Neoptera</taxon>
        <taxon>Paraneoptera</taxon>
        <taxon>Hemiptera</taxon>
        <taxon>Auchenorrhyncha</taxon>
        <taxon>Fulgoroidea</taxon>
        <taxon>Delphacidae</taxon>
        <taxon>Criomorphinae</taxon>
        <taxon>Laodelphax</taxon>
    </lineage>
</organism>
<evidence type="ECO:0000313" key="1">
    <source>
        <dbReference type="EMBL" id="RZF32589.1"/>
    </source>
</evidence>
<name>A0A482WGC8_LAOST</name>
<sequence length="78" mass="8714">MKNHAISFSTRAQHTISCRLTDYSWLWLPEFLWKGSSQCVEDTRTTGWLRDGLGVECWGGTNCDASILSNSMAVSDAL</sequence>
<dbReference type="InParanoid" id="A0A482WGC8"/>
<keyword evidence="2" id="KW-1185">Reference proteome</keyword>
<comment type="caution">
    <text evidence="1">The sequence shown here is derived from an EMBL/GenBank/DDBJ whole genome shotgun (WGS) entry which is preliminary data.</text>
</comment>
<protein>
    <submittedName>
        <fullName evidence="1">Uncharacterized protein</fullName>
    </submittedName>
</protein>
<dbReference type="EMBL" id="QKKF02036444">
    <property type="protein sequence ID" value="RZF32589.1"/>
    <property type="molecule type" value="Genomic_DNA"/>
</dbReference>